<feature type="compositionally biased region" description="Acidic residues" evidence="6">
    <location>
        <begin position="162"/>
        <end position="172"/>
    </location>
</feature>
<dbReference type="AlphaFoldDB" id="A0AAD6YBT3"/>
<feature type="compositionally biased region" description="Low complexity" evidence="6">
    <location>
        <begin position="72"/>
        <end position="87"/>
    </location>
</feature>
<comment type="subcellular location">
    <subcellularLocation>
        <location evidence="1">Nucleus</location>
    </subcellularLocation>
</comment>
<evidence type="ECO:0000256" key="6">
    <source>
        <dbReference type="SAM" id="MobiDB-lite"/>
    </source>
</evidence>
<dbReference type="PROSITE" id="PS50888">
    <property type="entry name" value="BHLH"/>
    <property type="match status" value="1"/>
</dbReference>
<evidence type="ECO:0000256" key="2">
    <source>
        <dbReference type="ARBA" id="ARBA00023015"/>
    </source>
</evidence>
<keyword evidence="3" id="KW-0238">DNA-binding</keyword>
<dbReference type="GO" id="GO:0000981">
    <property type="term" value="F:DNA-binding transcription factor activity, RNA polymerase II-specific"/>
    <property type="evidence" value="ECO:0007669"/>
    <property type="project" value="TreeGrafter"/>
</dbReference>
<feature type="domain" description="BHLH" evidence="7">
    <location>
        <begin position="189"/>
        <end position="239"/>
    </location>
</feature>
<dbReference type="GO" id="GO:0000978">
    <property type="term" value="F:RNA polymerase II cis-regulatory region sequence-specific DNA binding"/>
    <property type="evidence" value="ECO:0007669"/>
    <property type="project" value="TreeGrafter"/>
</dbReference>
<evidence type="ECO:0000313" key="8">
    <source>
        <dbReference type="EMBL" id="KAJ7201277.1"/>
    </source>
</evidence>
<keyword evidence="4" id="KW-0804">Transcription</keyword>
<feature type="compositionally biased region" description="Low complexity" evidence="6">
    <location>
        <begin position="103"/>
        <end position="127"/>
    </location>
</feature>
<dbReference type="EMBL" id="JARJCW010000059">
    <property type="protein sequence ID" value="KAJ7201277.1"/>
    <property type="molecule type" value="Genomic_DNA"/>
</dbReference>
<dbReference type="InterPro" id="IPR052207">
    <property type="entry name" value="Max-like/E-box_TFs"/>
</dbReference>
<name>A0AAD6YBT3_9AGAR</name>
<feature type="compositionally biased region" description="Polar residues" evidence="6">
    <location>
        <begin position="216"/>
        <end position="226"/>
    </location>
</feature>
<feature type="region of interest" description="Disordered" evidence="6">
    <location>
        <begin position="31"/>
        <end position="55"/>
    </location>
</feature>
<dbReference type="GO" id="GO:0005634">
    <property type="term" value="C:nucleus"/>
    <property type="evidence" value="ECO:0007669"/>
    <property type="project" value="UniProtKB-SubCell"/>
</dbReference>
<evidence type="ECO:0000256" key="4">
    <source>
        <dbReference type="ARBA" id="ARBA00023163"/>
    </source>
</evidence>
<feature type="region of interest" description="Disordered" evidence="6">
    <location>
        <begin position="68"/>
        <end position="226"/>
    </location>
</feature>
<proteinExistence type="predicted"/>
<protein>
    <recommendedName>
        <fullName evidence="7">BHLH domain-containing protein</fullName>
    </recommendedName>
</protein>
<keyword evidence="2" id="KW-0805">Transcription regulation</keyword>
<dbReference type="Proteomes" id="UP001219525">
    <property type="component" value="Unassembled WGS sequence"/>
</dbReference>
<gene>
    <name evidence="8" type="ORF">GGX14DRAFT_656147</name>
</gene>
<dbReference type="PANTHER" id="PTHR15741">
    <property type="entry name" value="BASIC HELIX-LOOP-HELIX ZIP TRANSCRIPTION FACTOR"/>
    <property type="match status" value="1"/>
</dbReference>
<evidence type="ECO:0000256" key="3">
    <source>
        <dbReference type="ARBA" id="ARBA00023125"/>
    </source>
</evidence>
<organism evidence="8 9">
    <name type="scientific">Mycena pura</name>
    <dbReference type="NCBI Taxonomy" id="153505"/>
    <lineage>
        <taxon>Eukaryota</taxon>
        <taxon>Fungi</taxon>
        <taxon>Dikarya</taxon>
        <taxon>Basidiomycota</taxon>
        <taxon>Agaricomycotina</taxon>
        <taxon>Agaricomycetes</taxon>
        <taxon>Agaricomycetidae</taxon>
        <taxon>Agaricales</taxon>
        <taxon>Marasmiineae</taxon>
        <taxon>Mycenaceae</taxon>
        <taxon>Mycena</taxon>
    </lineage>
</organism>
<dbReference type="Gene3D" id="4.10.280.10">
    <property type="entry name" value="Helix-loop-helix DNA-binding domain"/>
    <property type="match status" value="1"/>
</dbReference>
<accession>A0AAD6YBT3</accession>
<reference evidence="8" key="1">
    <citation type="submission" date="2023-03" db="EMBL/GenBank/DDBJ databases">
        <title>Massive genome expansion in bonnet fungi (Mycena s.s.) driven by repeated elements and novel gene families across ecological guilds.</title>
        <authorList>
            <consortium name="Lawrence Berkeley National Laboratory"/>
            <person name="Harder C.B."/>
            <person name="Miyauchi S."/>
            <person name="Viragh M."/>
            <person name="Kuo A."/>
            <person name="Thoen E."/>
            <person name="Andreopoulos B."/>
            <person name="Lu D."/>
            <person name="Skrede I."/>
            <person name="Drula E."/>
            <person name="Henrissat B."/>
            <person name="Morin E."/>
            <person name="Kohler A."/>
            <person name="Barry K."/>
            <person name="LaButti K."/>
            <person name="Morin E."/>
            <person name="Salamov A."/>
            <person name="Lipzen A."/>
            <person name="Mereny Z."/>
            <person name="Hegedus B."/>
            <person name="Baldrian P."/>
            <person name="Stursova M."/>
            <person name="Weitz H."/>
            <person name="Taylor A."/>
            <person name="Grigoriev I.V."/>
            <person name="Nagy L.G."/>
            <person name="Martin F."/>
            <person name="Kauserud H."/>
        </authorList>
    </citation>
    <scope>NUCLEOTIDE SEQUENCE</scope>
    <source>
        <strain evidence="8">9144</strain>
    </source>
</reference>
<dbReference type="SUPFAM" id="SSF47459">
    <property type="entry name" value="HLH, helix-loop-helix DNA-binding domain"/>
    <property type="match status" value="1"/>
</dbReference>
<evidence type="ECO:0000313" key="9">
    <source>
        <dbReference type="Proteomes" id="UP001219525"/>
    </source>
</evidence>
<evidence type="ECO:0000259" key="7">
    <source>
        <dbReference type="PROSITE" id="PS50888"/>
    </source>
</evidence>
<feature type="compositionally biased region" description="Polar residues" evidence="6">
    <location>
        <begin position="88"/>
        <end position="98"/>
    </location>
</feature>
<evidence type="ECO:0000256" key="1">
    <source>
        <dbReference type="ARBA" id="ARBA00004123"/>
    </source>
</evidence>
<dbReference type="SMART" id="SM00353">
    <property type="entry name" value="HLH"/>
    <property type="match status" value="1"/>
</dbReference>
<comment type="caution">
    <text evidence="8">The sequence shown here is derived from an EMBL/GenBank/DDBJ whole genome shotgun (WGS) entry which is preliminary data.</text>
</comment>
<keyword evidence="5" id="KW-0539">Nucleus</keyword>
<evidence type="ECO:0000256" key="5">
    <source>
        <dbReference type="ARBA" id="ARBA00023242"/>
    </source>
</evidence>
<dbReference type="PANTHER" id="PTHR15741:SF27">
    <property type="entry name" value="TRANSCRIPTION FACTOR AP-4"/>
    <property type="match status" value="1"/>
</dbReference>
<dbReference type="Pfam" id="PF00010">
    <property type="entry name" value="HLH"/>
    <property type="match status" value="1"/>
</dbReference>
<dbReference type="InterPro" id="IPR011598">
    <property type="entry name" value="bHLH_dom"/>
</dbReference>
<dbReference type="InterPro" id="IPR036638">
    <property type="entry name" value="HLH_DNA-bd_sf"/>
</dbReference>
<dbReference type="GO" id="GO:0046983">
    <property type="term" value="F:protein dimerization activity"/>
    <property type="evidence" value="ECO:0007669"/>
    <property type="project" value="InterPro"/>
</dbReference>
<feature type="compositionally biased region" description="Basic and acidic residues" evidence="6">
    <location>
        <begin position="184"/>
        <end position="214"/>
    </location>
</feature>
<sequence length="281" mass="31117">MEFDHAQKTPSYMDAVDTSFSYLDSEYLRYPPSPPSFDQSMDLPPSPTFSALHNPMGLAHNLNEVYYPPSSPSSSTTHNSASFSSPSQSYTPLDSASISPPALLGSSYTLTTSEGSSSSRRGSGSLSPPAHNAAAVPRALAGRRFNPIVRPQRRKAARRGDDDDSEEEDDDFLPPANTSSGSPDSRRETIRRQRIESEQRRRDELRDGYARLKDTLPSTNQKSSKVSLLDRATNHVRNLEIAKSELEKRLQDAESQVKHLRHLNEVLSVRAVTQPRGIATY</sequence>
<keyword evidence="9" id="KW-1185">Reference proteome</keyword>